<reference evidence="6 7" key="1">
    <citation type="submission" date="2023-03" db="EMBL/GenBank/DDBJ databases">
        <title>WGS of NDM-producing Providencia thailandensis from Ukrainian patients.</title>
        <authorList>
            <person name="Zabicka D."/>
            <person name="Izdebski R."/>
            <person name="Urbanowicz P."/>
            <person name="Biedrzycka M."/>
            <person name="Guzek A."/>
            <person name="Gniadkowski M."/>
        </authorList>
    </citation>
    <scope>NUCLEOTIDE SEQUENCE [LARGE SCALE GENOMIC DNA]</scope>
    <source>
        <strain evidence="6 7">8015-22</strain>
    </source>
</reference>
<dbReference type="Gene3D" id="3.40.190.10">
    <property type="entry name" value="Periplasmic binding protein-like II"/>
    <property type="match status" value="1"/>
</dbReference>
<dbReference type="PRINTS" id="PR00039">
    <property type="entry name" value="HTHLYSR"/>
</dbReference>
<dbReference type="SUPFAM" id="SSF53850">
    <property type="entry name" value="Periplasmic binding protein-like II"/>
    <property type="match status" value="1"/>
</dbReference>
<evidence type="ECO:0000256" key="4">
    <source>
        <dbReference type="ARBA" id="ARBA00023163"/>
    </source>
</evidence>
<dbReference type="SUPFAM" id="SSF46785">
    <property type="entry name" value="Winged helix' DNA-binding domain"/>
    <property type="match status" value="1"/>
</dbReference>
<organism evidence="6 7">
    <name type="scientific">Providencia stuartii</name>
    <dbReference type="NCBI Taxonomy" id="588"/>
    <lineage>
        <taxon>Bacteria</taxon>
        <taxon>Pseudomonadati</taxon>
        <taxon>Pseudomonadota</taxon>
        <taxon>Gammaproteobacteria</taxon>
        <taxon>Enterobacterales</taxon>
        <taxon>Morganellaceae</taxon>
        <taxon>Providencia</taxon>
    </lineage>
</organism>
<keyword evidence="4" id="KW-0804">Transcription</keyword>
<dbReference type="Pfam" id="PF00126">
    <property type="entry name" value="HTH_1"/>
    <property type="match status" value="1"/>
</dbReference>
<dbReference type="GO" id="GO:0000976">
    <property type="term" value="F:transcription cis-regulatory region binding"/>
    <property type="evidence" value="ECO:0007669"/>
    <property type="project" value="TreeGrafter"/>
</dbReference>
<evidence type="ECO:0000256" key="3">
    <source>
        <dbReference type="ARBA" id="ARBA00023125"/>
    </source>
</evidence>
<feature type="domain" description="HTH lysR-type" evidence="5">
    <location>
        <begin position="1"/>
        <end position="58"/>
    </location>
</feature>
<name>A0AAJ1JF03_PROST</name>
<dbReference type="FunFam" id="1.10.10.10:FF:000001">
    <property type="entry name" value="LysR family transcriptional regulator"/>
    <property type="match status" value="1"/>
</dbReference>
<evidence type="ECO:0000259" key="5">
    <source>
        <dbReference type="PROSITE" id="PS50931"/>
    </source>
</evidence>
<dbReference type="PANTHER" id="PTHR30126">
    <property type="entry name" value="HTH-TYPE TRANSCRIPTIONAL REGULATOR"/>
    <property type="match status" value="1"/>
</dbReference>
<protein>
    <submittedName>
        <fullName evidence="6">LysR family transcriptional regulator</fullName>
    </submittedName>
</protein>
<dbReference type="EMBL" id="JAREJI010000003">
    <property type="protein sequence ID" value="MDE8769448.1"/>
    <property type="molecule type" value="Genomic_DNA"/>
</dbReference>
<evidence type="ECO:0000256" key="1">
    <source>
        <dbReference type="ARBA" id="ARBA00009437"/>
    </source>
</evidence>
<dbReference type="Gene3D" id="1.10.10.10">
    <property type="entry name" value="Winged helix-like DNA-binding domain superfamily/Winged helix DNA-binding domain"/>
    <property type="match status" value="1"/>
</dbReference>
<keyword evidence="3" id="KW-0238">DNA-binding</keyword>
<evidence type="ECO:0000256" key="2">
    <source>
        <dbReference type="ARBA" id="ARBA00023015"/>
    </source>
</evidence>
<gene>
    <name evidence="6" type="ORF">PZS58_07880</name>
</gene>
<keyword evidence="2" id="KW-0805">Transcription regulation</keyword>
<dbReference type="InterPro" id="IPR036390">
    <property type="entry name" value="WH_DNA-bd_sf"/>
</dbReference>
<dbReference type="PANTHER" id="PTHR30126:SF40">
    <property type="entry name" value="HTH-TYPE TRANSCRIPTIONAL REGULATOR GLTR"/>
    <property type="match status" value="1"/>
</dbReference>
<dbReference type="InterPro" id="IPR000847">
    <property type="entry name" value="LysR_HTH_N"/>
</dbReference>
<proteinExistence type="inferred from homology"/>
<accession>A0AAJ1JF03</accession>
<dbReference type="PROSITE" id="PS50931">
    <property type="entry name" value="HTH_LYSR"/>
    <property type="match status" value="1"/>
</dbReference>
<evidence type="ECO:0000313" key="6">
    <source>
        <dbReference type="EMBL" id="MDE8769448.1"/>
    </source>
</evidence>
<dbReference type="RefSeq" id="WP_036941733.1">
    <property type="nucleotide sequence ID" value="NZ_CP031508.1"/>
</dbReference>
<sequence>MNIRDFEYLNALGKFLNFKKAAQYCNVAQPTLSIQIGKLENTLGCFLLERTTRRVNFTPLGLQILEHSKIILKEIEEIKAIAQQSTNNNIKTFHIGISDSLPEYFASYITEAVLASDPNINLIVTVDSSEELFAQLASMSLNLLIVSSTKCPDNFISASLISFPINHQFVTQKGHTTEQPTSILGSYSEIKSKICFRNGDRNMDNYLHIGNLINESIDLLLKKNHIA</sequence>
<comment type="similarity">
    <text evidence="1">Belongs to the LysR transcriptional regulatory family.</text>
</comment>
<evidence type="ECO:0000313" key="7">
    <source>
        <dbReference type="Proteomes" id="UP001163056"/>
    </source>
</evidence>
<dbReference type="InterPro" id="IPR036388">
    <property type="entry name" value="WH-like_DNA-bd_sf"/>
</dbReference>
<dbReference type="AlphaFoldDB" id="A0AAJ1JF03"/>
<dbReference type="GO" id="GO:0003700">
    <property type="term" value="F:DNA-binding transcription factor activity"/>
    <property type="evidence" value="ECO:0007669"/>
    <property type="project" value="InterPro"/>
</dbReference>
<dbReference type="Proteomes" id="UP001163056">
    <property type="component" value="Unassembled WGS sequence"/>
</dbReference>
<comment type="caution">
    <text evidence="6">The sequence shown here is derived from an EMBL/GenBank/DDBJ whole genome shotgun (WGS) entry which is preliminary data.</text>
</comment>